<evidence type="ECO:0000313" key="2">
    <source>
        <dbReference type="EMBL" id="TCS74017.1"/>
    </source>
</evidence>
<comment type="caution">
    <text evidence="2">The sequence shown here is derived from an EMBL/GenBank/DDBJ whole genome shotgun (WGS) entry which is preliminary data.</text>
</comment>
<keyword evidence="1" id="KW-1133">Transmembrane helix</keyword>
<proteinExistence type="predicted"/>
<dbReference type="RefSeq" id="WP_126459306.1">
    <property type="nucleotide sequence ID" value="NZ_AP018721.1"/>
</dbReference>
<keyword evidence="1" id="KW-0812">Transmembrane</keyword>
<feature type="transmembrane region" description="Helical" evidence="1">
    <location>
        <begin position="221"/>
        <end position="242"/>
    </location>
</feature>
<evidence type="ECO:0000256" key="1">
    <source>
        <dbReference type="SAM" id="Phobius"/>
    </source>
</evidence>
<dbReference type="OrthoDB" id="8779265at2"/>
<gene>
    <name evidence="2" type="ORF">EDC61_101241</name>
</gene>
<protein>
    <submittedName>
        <fullName evidence="2">Uncharacterized protein</fullName>
    </submittedName>
</protein>
<feature type="transmembrane region" description="Helical" evidence="1">
    <location>
        <begin position="170"/>
        <end position="192"/>
    </location>
</feature>
<dbReference type="AlphaFoldDB" id="A0A4V2UR48"/>
<keyword evidence="1" id="KW-0472">Membrane</keyword>
<reference evidence="2 3" key="1">
    <citation type="submission" date="2019-03" db="EMBL/GenBank/DDBJ databases">
        <title>Genomic Encyclopedia of Type Strains, Phase IV (KMG-IV): sequencing the most valuable type-strain genomes for metagenomic binning, comparative biology and taxonomic classification.</title>
        <authorList>
            <person name="Goeker M."/>
        </authorList>
    </citation>
    <scope>NUCLEOTIDE SEQUENCE [LARGE SCALE GENOMIC DNA]</scope>
    <source>
        <strain evidence="2 3">DSM 103923</strain>
    </source>
</reference>
<accession>A0A4V2UR48</accession>
<dbReference type="EMBL" id="SLZY01000001">
    <property type="protein sequence ID" value="TCS74017.1"/>
    <property type="molecule type" value="Genomic_DNA"/>
</dbReference>
<organism evidence="2 3">
    <name type="scientific">Sulfuritortus calidifontis</name>
    <dbReference type="NCBI Taxonomy" id="1914471"/>
    <lineage>
        <taxon>Bacteria</taxon>
        <taxon>Pseudomonadati</taxon>
        <taxon>Pseudomonadota</taxon>
        <taxon>Betaproteobacteria</taxon>
        <taxon>Nitrosomonadales</taxon>
        <taxon>Thiobacillaceae</taxon>
        <taxon>Sulfuritortus</taxon>
    </lineage>
</organism>
<dbReference type="Proteomes" id="UP000295135">
    <property type="component" value="Unassembled WGS sequence"/>
</dbReference>
<keyword evidence="3" id="KW-1185">Reference proteome</keyword>
<name>A0A4V2UR48_9PROT</name>
<evidence type="ECO:0000313" key="3">
    <source>
        <dbReference type="Proteomes" id="UP000295135"/>
    </source>
</evidence>
<feature type="transmembrane region" description="Helical" evidence="1">
    <location>
        <begin position="137"/>
        <end position="158"/>
    </location>
</feature>
<sequence length="261" mass="29900">MAWFEKEMDYARESLTQVSQAAIERAGDKLGEVMREGVKHAGDELKEVVQGASQEIDSKLDKISAELHNQRQFTKDDVKELVDYAADKLSAVLDDRIQLMKREISDLVQDRTEYFKREVDNFFIQRQQDLARERRRLAINIALAFVASVAVGAVSLFYKRLDRAPLDMLTVFRIVLGSLAGGYAVYLIASLLRRWLAMAEHKKDMVFLAARYWGWLRPSSVFATFLTLIILAILSLILVFPLETLKLFGRPEWVPMVMPGR</sequence>